<keyword evidence="1" id="KW-0812">Transmembrane</keyword>
<sequence length="50" mass="5366">MPNPFNETDEQAKARKGRSLAIALGLVVFIILIFVVSIVNMGGAIANRPL</sequence>
<dbReference type="RefSeq" id="WP_307352803.1">
    <property type="nucleotide sequence ID" value="NZ_JAUSVS010000013.1"/>
</dbReference>
<name>A0ABU0IZE7_9CAUL</name>
<keyword evidence="2" id="KW-0966">Cell projection</keyword>
<gene>
    <name evidence="2" type="ORF">QO010_004462</name>
</gene>
<protein>
    <submittedName>
        <fullName evidence="2">Flagellar basal body-associated protein FliL</fullName>
    </submittedName>
</protein>
<feature type="transmembrane region" description="Helical" evidence="1">
    <location>
        <begin position="20"/>
        <end position="46"/>
    </location>
</feature>
<dbReference type="EMBL" id="JAUSVS010000013">
    <property type="protein sequence ID" value="MDQ0466666.1"/>
    <property type="molecule type" value="Genomic_DNA"/>
</dbReference>
<evidence type="ECO:0000256" key="1">
    <source>
        <dbReference type="SAM" id="Phobius"/>
    </source>
</evidence>
<organism evidence="2 3">
    <name type="scientific">Caulobacter ginsengisoli</name>
    <dbReference type="NCBI Taxonomy" id="400775"/>
    <lineage>
        <taxon>Bacteria</taxon>
        <taxon>Pseudomonadati</taxon>
        <taxon>Pseudomonadota</taxon>
        <taxon>Alphaproteobacteria</taxon>
        <taxon>Caulobacterales</taxon>
        <taxon>Caulobacteraceae</taxon>
        <taxon>Caulobacter</taxon>
    </lineage>
</organism>
<keyword evidence="1" id="KW-0472">Membrane</keyword>
<accession>A0ABU0IZE7</accession>
<comment type="caution">
    <text evidence="2">The sequence shown here is derived from an EMBL/GenBank/DDBJ whole genome shotgun (WGS) entry which is preliminary data.</text>
</comment>
<evidence type="ECO:0000313" key="3">
    <source>
        <dbReference type="Proteomes" id="UP001228905"/>
    </source>
</evidence>
<reference evidence="2 3" key="1">
    <citation type="submission" date="2023-07" db="EMBL/GenBank/DDBJ databases">
        <title>Genomic Encyclopedia of Type Strains, Phase IV (KMG-IV): sequencing the most valuable type-strain genomes for metagenomic binning, comparative biology and taxonomic classification.</title>
        <authorList>
            <person name="Goeker M."/>
        </authorList>
    </citation>
    <scope>NUCLEOTIDE SEQUENCE [LARGE SCALE GENOMIC DNA]</scope>
    <source>
        <strain evidence="2 3">DSM 18695</strain>
    </source>
</reference>
<dbReference type="Proteomes" id="UP001228905">
    <property type="component" value="Unassembled WGS sequence"/>
</dbReference>
<keyword evidence="2" id="KW-0282">Flagellum</keyword>
<keyword evidence="3" id="KW-1185">Reference proteome</keyword>
<keyword evidence="1" id="KW-1133">Transmembrane helix</keyword>
<proteinExistence type="predicted"/>
<keyword evidence="2" id="KW-0969">Cilium</keyword>
<evidence type="ECO:0000313" key="2">
    <source>
        <dbReference type="EMBL" id="MDQ0466666.1"/>
    </source>
</evidence>